<dbReference type="GO" id="GO:0016705">
    <property type="term" value="F:oxidoreductase activity, acting on paired donors, with incorporation or reduction of molecular oxygen"/>
    <property type="evidence" value="ECO:0007669"/>
    <property type="project" value="InterPro"/>
</dbReference>
<dbReference type="InterPro" id="IPR011251">
    <property type="entry name" value="Luciferase-like_dom"/>
</dbReference>
<accession>A0A6L3W3U0</accession>
<dbReference type="SUPFAM" id="SSF51679">
    <property type="entry name" value="Bacterial luciferase-like"/>
    <property type="match status" value="1"/>
</dbReference>
<dbReference type="EMBL" id="WBMR01000007">
    <property type="protein sequence ID" value="KAB2388215.1"/>
    <property type="molecule type" value="Genomic_DNA"/>
</dbReference>
<feature type="domain" description="Luciferase-like" evidence="2">
    <location>
        <begin position="17"/>
        <end position="266"/>
    </location>
</feature>
<comment type="caution">
    <text evidence="3">The sequence shown here is derived from an EMBL/GenBank/DDBJ whole genome shotgun (WGS) entry which is preliminary data.</text>
</comment>
<sequence>MIPIGLALAPPVPDVPDALADLLGRAREAAAAGMASLWLGQVYDIDALTAWAAIGARVPSVLLGTAVVAVHSRHPIAMSSQAKTTQVAVGGRLCLGLGVGHRATAEDRYGISFDRPALRMREYLEALQPLLTRGEAGFHGRTVTADTRGWPADVPGAGPPPVLVAAMGPAMLRAAGELAGGTVTWLAGPRTIAGHIRPALDKAAAGRPAPAVVASLPVCLTDDAEAARDRAAAALGFYAAVPAYRNVLDREGAASPADVALIGDERVLDQSLARLVDAGVTHLVANMSGFVTEEERLRTLEYLASRSAPADGRL</sequence>
<dbReference type="Proteomes" id="UP000483004">
    <property type="component" value="Unassembled WGS sequence"/>
</dbReference>
<dbReference type="InterPro" id="IPR050564">
    <property type="entry name" value="F420-G6PD/mer"/>
</dbReference>
<gene>
    <name evidence="3" type="ORF">F9B16_04650</name>
</gene>
<dbReference type="AlphaFoldDB" id="A0A6L3W3U0"/>
<evidence type="ECO:0000313" key="4">
    <source>
        <dbReference type="Proteomes" id="UP000483004"/>
    </source>
</evidence>
<dbReference type="Gene3D" id="3.20.20.30">
    <property type="entry name" value="Luciferase-like domain"/>
    <property type="match status" value="1"/>
</dbReference>
<dbReference type="InterPro" id="IPR036661">
    <property type="entry name" value="Luciferase-like_sf"/>
</dbReference>
<reference evidence="3 4" key="1">
    <citation type="submission" date="2019-09" db="EMBL/GenBank/DDBJ databases">
        <title>Actinomadura physcomitrii sp. nov., a novel actinomycete isolated from moss [Physcomitrium sphaericum (Ludw) Fuernr].</title>
        <authorList>
            <person name="Liu C."/>
            <person name="Zhuang X."/>
        </authorList>
    </citation>
    <scope>NUCLEOTIDE SEQUENCE [LARGE SCALE GENOMIC DNA]</scope>
    <source>
        <strain evidence="3 4">CYP1-1B</strain>
    </source>
</reference>
<dbReference type="OrthoDB" id="7054907at2"/>
<proteinExistence type="predicted"/>
<dbReference type="InterPro" id="IPR019910">
    <property type="entry name" value="Lucif-like_OxRdtase_MSMEG_4879"/>
</dbReference>
<dbReference type="CDD" id="cd01097">
    <property type="entry name" value="Tetrahydromethanopterin_reductase"/>
    <property type="match status" value="1"/>
</dbReference>
<keyword evidence="1 3" id="KW-0560">Oxidoreductase</keyword>
<dbReference type="EC" id="1.-.-.-" evidence="3"/>
<dbReference type="NCBIfam" id="TIGR03564">
    <property type="entry name" value="F420_MSMEG_4879"/>
    <property type="match status" value="1"/>
</dbReference>
<protein>
    <submittedName>
        <fullName evidence="3">TIGR03564 family F420-dependent LLM class oxidoreductase</fullName>
        <ecNumber evidence="3">1.-.-.-</ecNumber>
    </submittedName>
</protein>
<evidence type="ECO:0000256" key="1">
    <source>
        <dbReference type="ARBA" id="ARBA00023002"/>
    </source>
</evidence>
<name>A0A6L3W3U0_9ACTN</name>
<keyword evidence="4" id="KW-1185">Reference proteome</keyword>
<organism evidence="3 4">
    <name type="scientific">Actinomadura montaniterrae</name>
    <dbReference type="NCBI Taxonomy" id="1803903"/>
    <lineage>
        <taxon>Bacteria</taxon>
        <taxon>Bacillati</taxon>
        <taxon>Actinomycetota</taxon>
        <taxon>Actinomycetes</taxon>
        <taxon>Streptosporangiales</taxon>
        <taxon>Thermomonosporaceae</taxon>
        <taxon>Actinomadura</taxon>
    </lineage>
</organism>
<dbReference type="RefSeq" id="WP_151538565.1">
    <property type="nucleotide sequence ID" value="NZ_WBMR01000007.1"/>
</dbReference>
<evidence type="ECO:0000313" key="3">
    <source>
        <dbReference type="EMBL" id="KAB2388215.1"/>
    </source>
</evidence>
<dbReference type="PANTHER" id="PTHR43244:SF1">
    <property type="entry name" value="5,10-METHYLENETETRAHYDROMETHANOPTERIN REDUCTASE"/>
    <property type="match status" value="1"/>
</dbReference>
<dbReference type="Pfam" id="PF00296">
    <property type="entry name" value="Bac_luciferase"/>
    <property type="match status" value="1"/>
</dbReference>
<evidence type="ECO:0000259" key="2">
    <source>
        <dbReference type="Pfam" id="PF00296"/>
    </source>
</evidence>
<dbReference type="PANTHER" id="PTHR43244">
    <property type="match status" value="1"/>
</dbReference>